<evidence type="ECO:0000313" key="1">
    <source>
        <dbReference type="EMBL" id="EFO16960.1"/>
    </source>
</evidence>
<sequence>MYFTKNPIFYHRNEHTNIHTGDKCFSCMWEEFRPVIGEYEKAHGEDSWQCLAQIQLNCMR</sequence>
<gene>
    <name evidence="1" type="ORF">LOAG_11543</name>
</gene>
<protein>
    <submittedName>
        <fullName evidence="1">Uncharacterized protein</fullName>
    </submittedName>
</protein>
<accession>A0A1S0TMT3</accession>
<dbReference type="RefSeq" id="XP_003147109.1">
    <property type="nucleotide sequence ID" value="XM_003147061.1"/>
</dbReference>
<name>A0A1S0TMT3_LOALO</name>
<proteinExistence type="predicted"/>
<dbReference type="CTD" id="9949000"/>
<dbReference type="EMBL" id="JH712574">
    <property type="protein sequence ID" value="EFO16960.1"/>
    <property type="molecule type" value="Genomic_DNA"/>
</dbReference>
<reference evidence="1" key="1">
    <citation type="submission" date="2012-04" db="EMBL/GenBank/DDBJ databases">
        <title>The Genome Sequence of Loa loa.</title>
        <authorList>
            <consortium name="The Broad Institute Genome Sequencing Platform"/>
            <consortium name="Broad Institute Genome Sequencing Center for Infectious Disease"/>
            <person name="Nutman T.B."/>
            <person name="Fink D.L."/>
            <person name="Russ C."/>
            <person name="Young S."/>
            <person name="Zeng Q."/>
            <person name="Gargeya S."/>
            <person name="Alvarado L."/>
            <person name="Berlin A."/>
            <person name="Chapman S.B."/>
            <person name="Chen Z."/>
            <person name="Freedman E."/>
            <person name="Gellesch M."/>
            <person name="Goldberg J."/>
            <person name="Griggs A."/>
            <person name="Gujja S."/>
            <person name="Heilman E.R."/>
            <person name="Heiman D."/>
            <person name="Howarth C."/>
            <person name="Mehta T."/>
            <person name="Neiman D."/>
            <person name="Pearson M."/>
            <person name="Roberts A."/>
            <person name="Saif S."/>
            <person name="Shea T."/>
            <person name="Shenoy N."/>
            <person name="Sisk P."/>
            <person name="Stolte C."/>
            <person name="Sykes S."/>
            <person name="White J."/>
            <person name="Yandava C."/>
            <person name="Haas B."/>
            <person name="Henn M.R."/>
            <person name="Nusbaum C."/>
            <person name="Birren B."/>
        </authorList>
    </citation>
    <scope>NUCLEOTIDE SEQUENCE [LARGE SCALE GENOMIC DNA]</scope>
</reference>
<dbReference type="GeneID" id="9949000"/>
<dbReference type="KEGG" id="loa:LOAG_11543"/>
<organism evidence="1">
    <name type="scientific">Loa loa</name>
    <name type="common">Eye worm</name>
    <name type="synonym">Filaria loa</name>
    <dbReference type="NCBI Taxonomy" id="7209"/>
    <lineage>
        <taxon>Eukaryota</taxon>
        <taxon>Metazoa</taxon>
        <taxon>Ecdysozoa</taxon>
        <taxon>Nematoda</taxon>
        <taxon>Chromadorea</taxon>
        <taxon>Rhabditida</taxon>
        <taxon>Spirurina</taxon>
        <taxon>Spiruromorpha</taxon>
        <taxon>Filarioidea</taxon>
        <taxon>Onchocercidae</taxon>
        <taxon>Loa</taxon>
    </lineage>
</organism>
<dbReference type="InParanoid" id="A0A1S0TMT3"/>
<dbReference type="AlphaFoldDB" id="A0A1S0TMT3"/>